<dbReference type="PANTHER" id="PTHR33881">
    <property type="entry name" value="NEUROGENIC LOCUS NOTCH-LIKE PROTEIN"/>
    <property type="match status" value="1"/>
</dbReference>
<dbReference type="AlphaFoldDB" id="A0AAV5MJD2"/>
<dbReference type="PANTHER" id="PTHR33881:SF7">
    <property type="entry name" value="NEUROGENIC LOCUS NOTCH-LIKE PROTEIN"/>
    <property type="match status" value="1"/>
</dbReference>
<sequence>MASLTAFVFLSILLLLHPTTSLGSCSSSHLASADEELCKGVACGKGKCKPSQNSTFPFECQCDAGWKQTRVDTDDHLKFLPCVIPNCTLNHGCAAAPAPVQVEGTHANSSVLDPCHWADC</sequence>
<organism evidence="2 3">
    <name type="scientific">Rubroshorea leprosula</name>
    <dbReference type="NCBI Taxonomy" id="152421"/>
    <lineage>
        <taxon>Eukaryota</taxon>
        <taxon>Viridiplantae</taxon>
        <taxon>Streptophyta</taxon>
        <taxon>Embryophyta</taxon>
        <taxon>Tracheophyta</taxon>
        <taxon>Spermatophyta</taxon>
        <taxon>Magnoliopsida</taxon>
        <taxon>eudicotyledons</taxon>
        <taxon>Gunneridae</taxon>
        <taxon>Pentapetalae</taxon>
        <taxon>rosids</taxon>
        <taxon>malvids</taxon>
        <taxon>Malvales</taxon>
        <taxon>Dipterocarpaceae</taxon>
        <taxon>Rubroshorea</taxon>
    </lineage>
</organism>
<evidence type="ECO:0000313" key="2">
    <source>
        <dbReference type="EMBL" id="GKV50091.1"/>
    </source>
</evidence>
<evidence type="ECO:0000313" key="3">
    <source>
        <dbReference type="Proteomes" id="UP001054252"/>
    </source>
</evidence>
<keyword evidence="1" id="KW-0732">Signal</keyword>
<evidence type="ECO:0000256" key="1">
    <source>
        <dbReference type="SAM" id="SignalP"/>
    </source>
</evidence>
<keyword evidence="3" id="KW-1185">Reference proteome</keyword>
<name>A0AAV5MJD2_9ROSI</name>
<protein>
    <submittedName>
        <fullName evidence="2">Uncharacterized protein</fullName>
    </submittedName>
</protein>
<reference evidence="2 3" key="1">
    <citation type="journal article" date="2021" name="Commun. Biol.">
        <title>The genome of Shorea leprosula (Dipterocarpaceae) highlights the ecological relevance of drought in aseasonal tropical rainforests.</title>
        <authorList>
            <person name="Ng K.K.S."/>
            <person name="Kobayashi M.J."/>
            <person name="Fawcett J.A."/>
            <person name="Hatakeyama M."/>
            <person name="Paape T."/>
            <person name="Ng C.H."/>
            <person name="Ang C.C."/>
            <person name="Tnah L.H."/>
            <person name="Lee C.T."/>
            <person name="Nishiyama T."/>
            <person name="Sese J."/>
            <person name="O'Brien M.J."/>
            <person name="Copetti D."/>
            <person name="Mohd Noor M.I."/>
            <person name="Ong R.C."/>
            <person name="Putra M."/>
            <person name="Sireger I.Z."/>
            <person name="Indrioko S."/>
            <person name="Kosugi Y."/>
            <person name="Izuno A."/>
            <person name="Isagi Y."/>
            <person name="Lee S.L."/>
            <person name="Shimizu K.K."/>
        </authorList>
    </citation>
    <scope>NUCLEOTIDE SEQUENCE [LARGE SCALE GENOMIC DNA]</scope>
    <source>
        <strain evidence="2">214</strain>
    </source>
</reference>
<comment type="caution">
    <text evidence="2">The sequence shown here is derived from an EMBL/GenBank/DDBJ whole genome shotgun (WGS) entry which is preliminary data.</text>
</comment>
<dbReference type="Proteomes" id="UP001054252">
    <property type="component" value="Unassembled WGS sequence"/>
</dbReference>
<feature type="chain" id="PRO_5043528920" evidence="1">
    <location>
        <begin position="22"/>
        <end position="120"/>
    </location>
</feature>
<feature type="signal peptide" evidence="1">
    <location>
        <begin position="1"/>
        <end position="21"/>
    </location>
</feature>
<dbReference type="EMBL" id="BPVZ01000338">
    <property type="protein sequence ID" value="GKV50091.1"/>
    <property type="molecule type" value="Genomic_DNA"/>
</dbReference>
<gene>
    <name evidence="2" type="ORF">SLEP1_g56807</name>
</gene>
<accession>A0AAV5MJD2</accession>
<proteinExistence type="predicted"/>